<gene>
    <name evidence="1" type="ORF">GCM10016455_03730</name>
</gene>
<organism evidence="1 2">
    <name type="scientific">Aliiroseovarius zhejiangensis</name>
    <dbReference type="NCBI Taxonomy" id="1632025"/>
    <lineage>
        <taxon>Bacteria</taxon>
        <taxon>Pseudomonadati</taxon>
        <taxon>Pseudomonadota</taxon>
        <taxon>Alphaproteobacteria</taxon>
        <taxon>Rhodobacterales</taxon>
        <taxon>Paracoccaceae</taxon>
        <taxon>Aliiroseovarius</taxon>
    </lineage>
</organism>
<accession>A0ABQ3ILB5</accession>
<name>A0ABQ3ILB5_9RHOB</name>
<sequence>MDNLVTGCQASNGIVPISGYDKIKWRGQSWLFVREVIHKRFVSFELCGVGDGKTAIARPEDCEVL</sequence>
<comment type="caution">
    <text evidence="1">The sequence shown here is derived from an EMBL/GenBank/DDBJ whole genome shotgun (WGS) entry which is preliminary data.</text>
</comment>
<dbReference type="EMBL" id="BNCH01000001">
    <property type="protein sequence ID" value="GHE87187.1"/>
    <property type="molecule type" value="Genomic_DNA"/>
</dbReference>
<dbReference type="Proteomes" id="UP000609802">
    <property type="component" value="Unassembled WGS sequence"/>
</dbReference>
<protein>
    <recommendedName>
        <fullName evidence="3">Transposase</fullName>
    </recommendedName>
</protein>
<dbReference type="RefSeq" id="WP_191284769.1">
    <property type="nucleotide sequence ID" value="NZ_BNCH01000001.1"/>
</dbReference>
<keyword evidence="2" id="KW-1185">Reference proteome</keyword>
<evidence type="ECO:0008006" key="3">
    <source>
        <dbReference type="Google" id="ProtNLM"/>
    </source>
</evidence>
<reference evidence="2" key="1">
    <citation type="journal article" date="2019" name="Int. J. Syst. Evol. Microbiol.">
        <title>The Global Catalogue of Microorganisms (GCM) 10K type strain sequencing project: providing services to taxonomists for standard genome sequencing and annotation.</title>
        <authorList>
            <consortium name="The Broad Institute Genomics Platform"/>
            <consortium name="The Broad Institute Genome Sequencing Center for Infectious Disease"/>
            <person name="Wu L."/>
            <person name="Ma J."/>
        </authorList>
    </citation>
    <scope>NUCLEOTIDE SEQUENCE [LARGE SCALE GENOMIC DNA]</scope>
    <source>
        <strain evidence="2">KCTC 42443</strain>
    </source>
</reference>
<evidence type="ECO:0000313" key="2">
    <source>
        <dbReference type="Proteomes" id="UP000609802"/>
    </source>
</evidence>
<proteinExistence type="predicted"/>
<evidence type="ECO:0000313" key="1">
    <source>
        <dbReference type="EMBL" id="GHE87187.1"/>
    </source>
</evidence>